<evidence type="ECO:0000313" key="4">
    <source>
        <dbReference type="Proteomes" id="UP000441389"/>
    </source>
</evidence>
<keyword evidence="4" id="KW-1185">Reference proteome</keyword>
<dbReference type="EMBL" id="WQMS01000001">
    <property type="protein sequence ID" value="MVO76424.1"/>
    <property type="molecule type" value="Genomic_DNA"/>
</dbReference>
<reference evidence="3 4" key="1">
    <citation type="submission" date="2019-12" db="EMBL/GenBank/DDBJ databases">
        <authorList>
            <person name="Huq M.A."/>
        </authorList>
    </citation>
    <scope>NUCLEOTIDE SEQUENCE [LARGE SCALE GENOMIC DNA]</scope>
    <source>
        <strain evidence="3 4">MAH-20</strain>
    </source>
</reference>
<dbReference type="InterPro" id="IPR015422">
    <property type="entry name" value="PyrdxlP-dep_Trfase_small"/>
</dbReference>
<feature type="domain" description="Aminotransferase class V" evidence="2">
    <location>
        <begin position="34"/>
        <end position="412"/>
    </location>
</feature>
<evidence type="ECO:0000259" key="2">
    <source>
        <dbReference type="Pfam" id="PF00266"/>
    </source>
</evidence>
<evidence type="ECO:0000256" key="1">
    <source>
        <dbReference type="ARBA" id="ARBA00022898"/>
    </source>
</evidence>
<name>A0A6I4IWH1_9SPHN</name>
<proteinExistence type="predicted"/>
<dbReference type="Gene3D" id="3.40.640.10">
    <property type="entry name" value="Type I PLP-dependent aspartate aminotransferase-like (Major domain)"/>
    <property type="match status" value="1"/>
</dbReference>
<dbReference type="InterPro" id="IPR000192">
    <property type="entry name" value="Aminotrans_V_dom"/>
</dbReference>
<dbReference type="PANTHER" id="PTHR43586">
    <property type="entry name" value="CYSTEINE DESULFURASE"/>
    <property type="match status" value="1"/>
</dbReference>
<keyword evidence="1" id="KW-0663">Pyridoxal phosphate</keyword>
<dbReference type="Proteomes" id="UP000441389">
    <property type="component" value="Unassembled WGS sequence"/>
</dbReference>
<organism evidence="3 4">
    <name type="scientific">Sphingomonas horti</name>
    <dbReference type="NCBI Taxonomy" id="2682842"/>
    <lineage>
        <taxon>Bacteria</taxon>
        <taxon>Pseudomonadati</taxon>
        <taxon>Pseudomonadota</taxon>
        <taxon>Alphaproteobacteria</taxon>
        <taxon>Sphingomonadales</taxon>
        <taxon>Sphingomonadaceae</taxon>
        <taxon>Sphingomonas</taxon>
    </lineage>
</organism>
<sequence length="425" mass="45000">MLSDTLHASAAAAEAFPIGQVRAQFPALGVGDRIYLDGPGGTQMCAPAMTAMLRHLETGTANLGGAFSTSVETGALSDAAHAAIADLLGAAPEDIAFGPNMTTLTLSVSRALAREWREGDEIVVTRLDHDANVAPWLLAAEDRGATVRWLDFDPDSGVLRLDTLPALLGPRTRLVAVGGASNAIGTLNDVAMIAELVKAHSDAILFVDAVQSVPHVATDVAALGCDLLVCSPYKFFGPHQGVLWGRAELLEKIRAYKVRPAADRPPARAFETGTPSFEAQAAVIGTIDYFDRLGAHFAPGAGTRVERLRSAFQAFQAYEVLLSKRLLDGLHAIPSVKLWGPPTTSGRVPTFGLTLANCRPDRAAEALARRDIFAWSGHFYAVEVVARLGLSESGGLLRLGLCHYNTAGEVDRTLNALEDIAAHAL</sequence>
<accession>A0A6I4IWH1</accession>
<dbReference type="RefSeq" id="WP_157025019.1">
    <property type="nucleotide sequence ID" value="NZ_WQMS01000001.1"/>
</dbReference>
<comment type="caution">
    <text evidence="3">The sequence shown here is derived from an EMBL/GenBank/DDBJ whole genome shotgun (WGS) entry which is preliminary data.</text>
</comment>
<gene>
    <name evidence="3" type="ORF">GON01_00520</name>
</gene>
<dbReference type="NCBIfam" id="TIGR01976">
    <property type="entry name" value="am_tr_V_VC1184"/>
    <property type="match status" value="1"/>
</dbReference>
<dbReference type="AlphaFoldDB" id="A0A6I4IWH1"/>
<dbReference type="Gene3D" id="3.90.1150.10">
    <property type="entry name" value="Aspartate Aminotransferase, domain 1"/>
    <property type="match status" value="1"/>
</dbReference>
<dbReference type="PANTHER" id="PTHR43586:SF21">
    <property type="entry name" value="PYRIDOXAL PHOSPHATE (PLP)-DEPENDENT ASPARTATE AMINOTRANSFERASE SUPERFAMILY"/>
    <property type="match status" value="1"/>
</dbReference>
<dbReference type="SUPFAM" id="SSF53383">
    <property type="entry name" value="PLP-dependent transferases"/>
    <property type="match status" value="1"/>
</dbReference>
<dbReference type="Pfam" id="PF00266">
    <property type="entry name" value="Aminotran_5"/>
    <property type="match status" value="1"/>
</dbReference>
<evidence type="ECO:0000313" key="3">
    <source>
        <dbReference type="EMBL" id="MVO76424.1"/>
    </source>
</evidence>
<dbReference type="InterPro" id="IPR015424">
    <property type="entry name" value="PyrdxlP-dep_Trfase"/>
</dbReference>
<protein>
    <submittedName>
        <fullName evidence="3">Cysteine desulfurase-like protein</fullName>
    </submittedName>
</protein>
<dbReference type="InterPro" id="IPR015421">
    <property type="entry name" value="PyrdxlP-dep_Trfase_major"/>
</dbReference>
<dbReference type="InterPro" id="IPR011340">
    <property type="entry name" value="Cys_dSase-rel"/>
</dbReference>